<dbReference type="Pfam" id="PF00535">
    <property type="entry name" value="Glycos_transf_2"/>
    <property type="match status" value="1"/>
</dbReference>
<dbReference type="PANTHER" id="PTHR22916">
    <property type="entry name" value="GLYCOSYLTRANSFERASE"/>
    <property type="match status" value="1"/>
</dbReference>
<keyword evidence="1" id="KW-0328">Glycosyltransferase</keyword>
<evidence type="ECO:0000256" key="2">
    <source>
        <dbReference type="ARBA" id="ARBA00022679"/>
    </source>
</evidence>
<keyword evidence="2 4" id="KW-0808">Transferase</keyword>
<dbReference type="InterPro" id="IPR001173">
    <property type="entry name" value="Glyco_trans_2-like"/>
</dbReference>
<dbReference type="Gene3D" id="3.90.550.10">
    <property type="entry name" value="Spore Coat Polysaccharide Biosynthesis Protein SpsA, Chain A"/>
    <property type="match status" value="1"/>
</dbReference>
<accession>A0A1I0C913</accession>
<protein>
    <submittedName>
        <fullName evidence="4">Glycosyl transferase family 2</fullName>
    </submittedName>
</protein>
<feature type="domain" description="Glycosyltransferase 2-like" evidence="3">
    <location>
        <begin position="3"/>
        <end position="130"/>
    </location>
</feature>
<dbReference type="InterPro" id="IPR029044">
    <property type="entry name" value="Nucleotide-diphossugar_trans"/>
</dbReference>
<dbReference type="GO" id="GO:0016757">
    <property type="term" value="F:glycosyltransferase activity"/>
    <property type="evidence" value="ECO:0007669"/>
    <property type="project" value="UniProtKB-KW"/>
</dbReference>
<gene>
    <name evidence="4" type="ORF">SAMN04487771_100669</name>
</gene>
<name>A0A1I0C913_9FIRM</name>
<dbReference type="RefSeq" id="WP_074648790.1">
    <property type="nucleotide sequence ID" value="NZ_FOIL01000006.1"/>
</dbReference>
<sequence>MISVIVPVYNVRPYIHEAVDSLLAQTYSDLEIILVDDGSTDGSGEVCDEYTKKDRRISVIHQSNQGQSAARNAGLDRCHGDMIAFLDPDDAFCSNTLSVMVDAMKTSGADIVECNYASYPEGSRLDPKKADRLKTVRHSHAGVYPSDDAVRMQVRGQLAFSVCCQLYTRNVWSNLRFRENQFFEDLDIILPLLNSARTVCVLNETFLLRRSRSGSTTQTLSLRNFRDYEAAFTHYMDFIGANIPDLFSEDDMDCARIYRYTELLSNYYRCIQKHIPQKDLCIAFLKEHMQTLAHDMDLSKCPLRLRAASWLCFHSPGAVSGIVGRIYLSYRMVSRKLPLLLLAR</sequence>
<dbReference type="SUPFAM" id="SSF53448">
    <property type="entry name" value="Nucleotide-diphospho-sugar transferases"/>
    <property type="match status" value="1"/>
</dbReference>
<evidence type="ECO:0000256" key="1">
    <source>
        <dbReference type="ARBA" id="ARBA00022676"/>
    </source>
</evidence>
<dbReference type="PANTHER" id="PTHR22916:SF51">
    <property type="entry name" value="GLYCOSYLTRANSFERASE EPSH-RELATED"/>
    <property type="match status" value="1"/>
</dbReference>
<organism evidence="4 5">
    <name type="scientific">[Clostridium] aminophilum</name>
    <dbReference type="NCBI Taxonomy" id="1526"/>
    <lineage>
        <taxon>Bacteria</taxon>
        <taxon>Bacillati</taxon>
        <taxon>Bacillota</taxon>
        <taxon>Clostridia</taxon>
        <taxon>Lachnospirales</taxon>
        <taxon>Lachnospiraceae</taxon>
    </lineage>
</organism>
<dbReference type="AlphaFoldDB" id="A0A1I0C913"/>
<dbReference type="OrthoDB" id="1640114at2"/>
<dbReference type="CDD" id="cd00761">
    <property type="entry name" value="Glyco_tranf_GTA_type"/>
    <property type="match status" value="1"/>
</dbReference>
<evidence type="ECO:0000259" key="3">
    <source>
        <dbReference type="Pfam" id="PF00535"/>
    </source>
</evidence>
<evidence type="ECO:0000313" key="4">
    <source>
        <dbReference type="EMBL" id="SET16017.1"/>
    </source>
</evidence>
<keyword evidence="5" id="KW-1185">Reference proteome</keyword>
<proteinExistence type="predicted"/>
<dbReference type="EMBL" id="FOIL01000006">
    <property type="protein sequence ID" value="SET16017.1"/>
    <property type="molecule type" value="Genomic_DNA"/>
</dbReference>
<evidence type="ECO:0000313" key="5">
    <source>
        <dbReference type="Proteomes" id="UP000199820"/>
    </source>
</evidence>
<dbReference type="Proteomes" id="UP000199820">
    <property type="component" value="Unassembled WGS sequence"/>
</dbReference>
<reference evidence="4 5" key="1">
    <citation type="submission" date="2016-10" db="EMBL/GenBank/DDBJ databases">
        <authorList>
            <person name="de Groot N.N."/>
        </authorList>
    </citation>
    <scope>NUCLEOTIDE SEQUENCE [LARGE SCALE GENOMIC DNA]</scope>
    <source>
        <strain evidence="4 5">KH1P1</strain>
    </source>
</reference>